<feature type="chain" id="PRO_5038385851" description="ABC transporter substrate-binding protein" evidence="1">
    <location>
        <begin position="25"/>
        <end position="465"/>
    </location>
</feature>
<keyword evidence="3" id="KW-1185">Reference proteome</keyword>
<dbReference type="EMBL" id="BOSE01000010">
    <property type="protein sequence ID" value="GIP18775.1"/>
    <property type="molecule type" value="Genomic_DNA"/>
</dbReference>
<evidence type="ECO:0008006" key="4">
    <source>
        <dbReference type="Google" id="ProtNLM"/>
    </source>
</evidence>
<dbReference type="CDD" id="cd13585">
    <property type="entry name" value="PBP2_TMBP_like"/>
    <property type="match status" value="1"/>
</dbReference>
<sequence length="465" mass="51521">MKKSMALLATMLVLSLITACGSNSGNGNSSSQENESVTEGKKTVIKVWTMNRADQEYMNEKIAAFNAENEHNIEIDYQIYSDNYTQSLDIAMATNEGPDVFFDGATAFNDHLLKGNLAPLNDFVTPAFKERFGEGAFVEGINVIDGNIYSLPAISTTPRLFYNKDIFDKVGVTEPPKTLDEMVEVATLITDQLKGEGIYGFAANLKNPAQALSRSVDYILMRSGGVEAGYDFVNGKYDFSGYKPILEAYKEIFTSGAAFPGSESLDIDPLRTQFAAGKIGMYISWNHSEPGVYMNQFPTEQNWSVAQLPTIEETVTGSQHLNLAGRWYFMNANTKHPDQAWKVMEFLYSDELLAGYHENGLGLVMVPSVLEVAENPTTIQNWPELALTEHDKIWPPLPTGVIPEGNDMYFIFNAIILGSLDVDKGLADLNERYNAAYDKAIADNKVERIQYPDFDPANPGKVFGQ</sequence>
<proteinExistence type="predicted"/>
<dbReference type="AlphaFoldDB" id="A0A919YSR3"/>
<dbReference type="SUPFAM" id="SSF53850">
    <property type="entry name" value="Periplasmic binding protein-like II"/>
    <property type="match status" value="1"/>
</dbReference>
<dbReference type="Gene3D" id="3.40.190.10">
    <property type="entry name" value="Periplasmic binding protein-like II"/>
    <property type="match status" value="1"/>
</dbReference>
<dbReference type="InterPro" id="IPR050490">
    <property type="entry name" value="Bact_solute-bd_prot1"/>
</dbReference>
<dbReference type="InterPro" id="IPR006059">
    <property type="entry name" value="SBP"/>
</dbReference>
<dbReference type="RefSeq" id="WP_213519429.1">
    <property type="nucleotide sequence ID" value="NZ_BOSE01000010.1"/>
</dbReference>
<accession>A0A919YSR3</accession>
<reference evidence="2" key="1">
    <citation type="submission" date="2021-03" db="EMBL/GenBank/DDBJ databases">
        <title>Antimicrobial resistance genes in bacteria isolated from Japanese honey, and their potential for conferring macrolide and lincosamide resistance in the American foulbrood pathogen Paenibacillus larvae.</title>
        <authorList>
            <person name="Okamoto M."/>
            <person name="Kumagai M."/>
            <person name="Kanamori H."/>
            <person name="Takamatsu D."/>
        </authorList>
    </citation>
    <scope>NUCLEOTIDE SEQUENCE</scope>
    <source>
        <strain evidence="2">J40TS1</strain>
    </source>
</reference>
<dbReference type="Proteomes" id="UP000683139">
    <property type="component" value="Unassembled WGS sequence"/>
</dbReference>
<organism evidence="2 3">
    <name type="scientific">Paenibacillus montaniterrae</name>
    <dbReference type="NCBI Taxonomy" id="429341"/>
    <lineage>
        <taxon>Bacteria</taxon>
        <taxon>Bacillati</taxon>
        <taxon>Bacillota</taxon>
        <taxon>Bacilli</taxon>
        <taxon>Bacillales</taxon>
        <taxon>Paenibacillaceae</taxon>
        <taxon>Paenibacillus</taxon>
    </lineage>
</organism>
<protein>
    <recommendedName>
        <fullName evidence="4">ABC transporter substrate-binding protein</fullName>
    </recommendedName>
</protein>
<dbReference type="PANTHER" id="PTHR43649">
    <property type="entry name" value="ARABINOSE-BINDING PROTEIN-RELATED"/>
    <property type="match status" value="1"/>
</dbReference>
<keyword evidence="1" id="KW-0732">Signal</keyword>
<dbReference type="PROSITE" id="PS51257">
    <property type="entry name" value="PROKAR_LIPOPROTEIN"/>
    <property type="match status" value="1"/>
</dbReference>
<gene>
    <name evidence="2" type="ORF">J40TS1_44170</name>
</gene>
<name>A0A919YSR3_9BACL</name>
<feature type="signal peptide" evidence="1">
    <location>
        <begin position="1"/>
        <end position="24"/>
    </location>
</feature>
<dbReference type="PANTHER" id="PTHR43649:SF12">
    <property type="entry name" value="DIACETYLCHITOBIOSE BINDING PROTEIN DASA"/>
    <property type="match status" value="1"/>
</dbReference>
<dbReference type="Pfam" id="PF01547">
    <property type="entry name" value="SBP_bac_1"/>
    <property type="match status" value="1"/>
</dbReference>
<comment type="caution">
    <text evidence="2">The sequence shown here is derived from an EMBL/GenBank/DDBJ whole genome shotgun (WGS) entry which is preliminary data.</text>
</comment>
<evidence type="ECO:0000313" key="3">
    <source>
        <dbReference type="Proteomes" id="UP000683139"/>
    </source>
</evidence>
<evidence type="ECO:0000256" key="1">
    <source>
        <dbReference type="SAM" id="SignalP"/>
    </source>
</evidence>
<evidence type="ECO:0000313" key="2">
    <source>
        <dbReference type="EMBL" id="GIP18775.1"/>
    </source>
</evidence>